<dbReference type="PANTHER" id="PTHR42693">
    <property type="entry name" value="ARYLSULFATASE FAMILY MEMBER"/>
    <property type="match status" value="1"/>
</dbReference>
<feature type="region of interest" description="Disordered" evidence="3">
    <location>
        <begin position="483"/>
        <end position="512"/>
    </location>
</feature>
<dbReference type="Gene3D" id="3.40.720.10">
    <property type="entry name" value="Alkaline Phosphatase, subunit A"/>
    <property type="match status" value="1"/>
</dbReference>
<evidence type="ECO:0000256" key="3">
    <source>
        <dbReference type="SAM" id="MobiDB-lite"/>
    </source>
</evidence>
<keyword evidence="4" id="KW-0732">Signal</keyword>
<feature type="signal peptide" evidence="4">
    <location>
        <begin position="1"/>
        <end position="22"/>
    </location>
</feature>
<dbReference type="KEGG" id="aagg:ETAA8_68620"/>
<keyword evidence="7" id="KW-1185">Reference proteome</keyword>
<reference evidence="6 7" key="1">
    <citation type="submission" date="2019-02" db="EMBL/GenBank/DDBJ databases">
        <title>Deep-cultivation of Planctomycetes and their phenomic and genomic characterization uncovers novel biology.</title>
        <authorList>
            <person name="Wiegand S."/>
            <person name="Jogler M."/>
            <person name="Boedeker C."/>
            <person name="Pinto D."/>
            <person name="Vollmers J."/>
            <person name="Rivas-Marin E."/>
            <person name="Kohn T."/>
            <person name="Peeters S.H."/>
            <person name="Heuer A."/>
            <person name="Rast P."/>
            <person name="Oberbeckmann S."/>
            <person name="Bunk B."/>
            <person name="Jeske O."/>
            <person name="Meyerdierks A."/>
            <person name="Storesund J.E."/>
            <person name="Kallscheuer N."/>
            <person name="Luecker S."/>
            <person name="Lage O.M."/>
            <person name="Pohl T."/>
            <person name="Merkel B.J."/>
            <person name="Hornburger P."/>
            <person name="Mueller R.-W."/>
            <person name="Bruemmer F."/>
            <person name="Labrenz M."/>
            <person name="Spormann A.M."/>
            <person name="Op den Camp H."/>
            <person name="Overmann J."/>
            <person name="Amann R."/>
            <person name="Jetten M.S.M."/>
            <person name="Mascher T."/>
            <person name="Medema M.H."/>
            <person name="Devos D.P."/>
            <person name="Kaster A.-K."/>
            <person name="Ovreas L."/>
            <person name="Rohde M."/>
            <person name="Galperin M.Y."/>
            <person name="Jogler C."/>
        </authorList>
    </citation>
    <scope>NUCLEOTIDE SEQUENCE [LARGE SCALE GENOMIC DNA]</scope>
    <source>
        <strain evidence="6 7">ETA_A8</strain>
    </source>
</reference>
<name>A0A517YNA2_9BACT</name>
<evidence type="ECO:0000313" key="6">
    <source>
        <dbReference type="EMBL" id="QDU31702.1"/>
    </source>
</evidence>
<dbReference type="CDD" id="cd16146">
    <property type="entry name" value="ARS_like"/>
    <property type="match status" value="1"/>
</dbReference>
<protein>
    <submittedName>
        <fullName evidence="6">Arylsulfatase</fullName>
        <ecNumber evidence="6">3.1.6.1</ecNumber>
    </submittedName>
</protein>
<accession>A0A517YNA2</accession>
<dbReference type="Gene3D" id="3.30.1120.10">
    <property type="match status" value="1"/>
</dbReference>
<dbReference type="PANTHER" id="PTHR42693:SF53">
    <property type="entry name" value="ENDO-4-O-SULFATASE"/>
    <property type="match status" value="1"/>
</dbReference>
<proteinExistence type="inferred from homology"/>
<dbReference type="EMBL" id="CP036274">
    <property type="protein sequence ID" value="QDU31702.1"/>
    <property type="molecule type" value="Genomic_DNA"/>
</dbReference>
<dbReference type="InterPro" id="IPR017850">
    <property type="entry name" value="Alkaline_phosphatase_core_sf"/>
</dbReference>
<dbReference type="InterPro" id="IPR050738">
    <property type="entry name" value="Sulfatase"/>
</dbReference>
<gene>
    <name evidence="6" type="primary">atsA_57</name>
    <name evidence="6" type="ORF">ETAA8_68620</name>
</gene>
<sequence precursor="true">MLRQGMSFHLLLACLVGSVVLGANNRAASADRATMAGSKPNIVLVMPDDMGWGDIAAHGNPLIKTPNLDRLYAQGTHFTDFHVSPTCAPTRSSLLSGRHEFKNGVTHTINERERMALTTITLAQVLKSAGYTTGIFGKWHLGDEEPYQPQNRGFDEVFIHGAGGIGQSYPGSCGDAPNNKYFDPAIRHNGTFVKTKGYCTDLFFAQAMKWIKANRSESKSTPFFAYITPNAPHGPLVSPGAQYDKLYEGKEIGGKQLAAGDVAYYSMITNIDDNIGKVLAQLKELDIENDTLVIFMSDNGGTHTRLYSGGYRAGKGSMYSGGTHSPAFWRWPSKLAAGVDCSALTAHIDILPTLAELAGVKLSADLQKQVEGRSLLPLLADPNAQWADLTLVTHVGRWAKGQVAQSKHKSSSIRDSRFRLVEDRELYDLQADRGETTNVIDKHPDEVAKLRSAYDQWWTDVQPLLVNEDAVGPKVNPYKELYWKQFGGGPDDPTKTDSPASETPKKKRKGKK</sequence>
<dbReference type="Proteomes" id="UP000315017">
    <property type="component" value="Chromosome"/>
</dbReference>
<feature type="domain" description="Sulfatase N-terminal" evidence="5">
    <location>
        <begin position="40"/>
        <end position="360"/>
    </location>
</feature>
<evidence type="ECO:0000256" key="4">
    <source>
        <dbReference type="SAM" id="SignalP"/>
    </source>
</evidence>
<keyword evidence="2 6" id="KW-0378">Hydrolase</keyword>
<evidence type="ECO:0000259" key="5">
    <source>
        <dbReference type="Pfam" id="PF00884"/>
    </source>
</evidence>
<evidence type="ECO:0000256" key="2">
    <source>
        <dbReference type="ARBA" id="ARBA00022801"/>
    </source>
</evidence>
<evidence type="ECO:0000256" key="1">
    <source>
        <dbReference type="ARBA" id="ARBA00008779"/>
    </source>
</evidence>
<dbReference type="SUPFAM" id="SSF53649">
    <property type="entry name" value="Alkaline phosphatase-like"/>
    <property type="match status" value="1"/>
</dbReference>
<dbReference type="Pfam" id="PF00884">
    <property type="entry name" value="Sulfatase"/>
    <property type="match status" value="1"/>
</dbReference>
<dbReference type="InterPro" id="IPR000917">
    <property type="entry name" value="Sulfatase_N"/>
</dbReference>
<dbReference type="EC" id="3.1.6.1" evidence="6"/>
<evidence type="ECO:0000313" key="7">
    <source>
        <dbReference type="Proteomes" id="UP000315017"/>
    </source>
</evidence>
<dbReference type="GO" id="GO:0004065">
    <property type="term" value="F:arylsulfatase activity"/>
    <property type="evidence" value="ECO:0007669"/>
    <property type="project" value="UniProtKB-EC"/>
</dbReference>
<organism evidence="6 7">
    <name type="scientific">Anatilimnocola aggregata</name>
    <dbReference type="NCBI Taxonomy" id="2528021"/>
    <lineage>
        <taxon>Bacteria</taxon>
        <taxon>Pseudomonadati</taxon>
        <taxon>Planctomycetota</taxon>
        <taxon>Planctomycetia</taxon>
        <taxon>Pirellulales</taxon>
        <taxon>Pirellulaceae</taxon>
        <taxon>Anatilimnocola</taxon>
    </lineage>
</organism>
<feature type="chain" id="PRO_5021974662" evidence="4">
    <location>
        <begin position="23"/>
        <end position="512"/>
    </location>
</feature>
<dbReference type="AlphaFoldDB" id="A0A517YNA2"/>
<dbReference type="RefSeq" id="WP_202921421.1">
    <property type="nucleotide sequence ID" value="NZ_CP036274.1"/>
</dbReference>
<comment type="similarity">
    <text evidence="1">Belongs to the sulfatase family.</text>
</comment>